<sequence length="108" mass="11672">MASMFIAMKSIKKTTLQPHQYSLVVPSITCSRIFFSSAYERAEGSNAVEVAREGDNDGGTSGLSYTPKETMKEILCEAKQQGVDMANDAAARDGPIKAAEMADTERDC</sequence>
<dbReference type="Proteomes" id="UP000796880">
    <property type="component" value="Unassembled WGS sequence"/>
</dbReference>
<accession>A0A8K0E2N5</accession>
<feature type="region of interest" description="Disordered" evidence="1">
    <location>
        <begin position="86"/>
        <end position="108"/>
    </location>
</feature>
<reference evidence="2" key="1">
    <citation type="submission" date="2020-03" db="EMBL/GenBank/DDBJ databases">
        <title>A high-quality chromosome-level genome assembly of a woody plant with both climbing and erect habits, Rhamnella rubrinervis.</title>
        <authorList>
            <person name="Lu Z."/>
            <person name="Yang Y."/>
            <person name="Zhu X."/>
            <person name="Sun Y."/>
        </authorList>
    </citation>
    <scope>NUCLEOTIDE SEQUENCE</scope>
    <source>
        <strain evidence="2">BYM</strain>
        <tissue evidence="2">Leaf</tissue>
    </source>
</reference>
<dbReference type="OrthoDB" id="1162579at2759"/>
<dbReference type="AlphaFoldDB" id="A0A8K0E2N5"/>
<evidence type="ECO:0000256" key="1">
    <source>
        <dbReference type="SAM" id="MobiDB-lite"/>
    </source>
</evidence>
<protein>
    <submittedName>
        <fullName evidence="2">Uncharacterized protein</fullName>
    </submittedName>
</protein>
<gene>
    <name evidence="2" type="ORF">FNV43_RR15941</name>
</gene>
<comment type="caution">
    <text evidence="2">The sequence shown here is derived from an EMBL/GenBank/DDBJ whole genome shotgun (WGS) entry which is preliminary data.</text>
</comment>
<organism evidence="2 3">
    <name type="scientific">Rhamnella rubrinervis</name>
    <dbReference type="NCBI Taxonomy" id="2594499"/>
    <lineage>
        <taxon>Eukaryota</taxon>
        <taxon>Viridiplantae</taxon>
        <taxon>Streptophyta</taxon>
        <taxon>Embryophyta</taxon>
        <taxon>Tracheophyta</taxon>
        <taxon>Spermatophyta</taxon>
        <taxon>Magnoliopsida</taxon>
        <taxon>eudicotyledons</taxon>
        <taxon>Gunneridae</taxon>
        <taxon>Pentapetalae</taxon>
        <taxon>rosids</taxon>
        <taxon>fabids</taxon>
        <taxon>Rosales</taxon>
        <taxon>Rhamnaceae</taxon>
        <taxon>rhamnoid group</taxon>
        <taxon>Rhamneae</taxon>
        <taxon>Rhamnella</taxon>
    </lineage>
</organism>
<proteinExistence type="predicted"/>
<evidence type="ECO:0000313" key="2">
    <source>
        <dbReference type="EMBL" id="KAF3442025.1"/>
    </source>
</evidence>
<keyword evidence="3" id="KW-1185">Reference proteome</keyword>
<name>A0A8K0E2N5_9ROSA</name>
<evidence type="ECO:0000313" key="3">
    <source>
        <dbReference type="Proteomes" id="UP000796880"/>
    </source>
</evidence>
<dbReference type="EMBL" id="VOIH02000007">
    <property type="protein sequence ID" value="KAF3442025.1"/>
    <property type="molecule type" value="Genomic_DNA"/>
</dbReference>